<sequence length="45" mass="4757">MRELYIEGIAIHGGSESCGVVREDGGEALTGVRAGWAIEPRNQGD</sequence>
<keyword evidence="2" id="KW-1185">Reference proteome</keyword>
<proteinExistence type="predicted"/>
<comment type="caution">
    <text evidence="1">The sequence shown here is derived from an EMBL/GenBank/DDBJ whole genome shotgun (WGS) entry which is preliminary data.</text>
</comment>
<organism evidence="1 2">
    <name type="scientific">Ferrimicrobium acidiphilum</name>
    <dbReference type="NCBI Taxonomy" id="121039"/>
    <lineage>
        <taxon>Bacteria</taxon>
        <taxon>Bacillati</taxon>
        <taxon>Actinomycetota</taxon>
        <taxon>Acidimicrobiia</taxon>
        <taxon>Acidimicrobiales</taxon>
        <taxon>Acidimicrobiaceae</taxon>
        <taxon>Ferrimicrobium</taxon>
    </lineage>
</organism>
<dbReference type="EMBL" id="JBFSHR010000153">
    <property type="protein sequence ID" value="MEX6430982.1"/>
    <property type="molecule type" value="Genomic_DNA"/>
</dbReference>
<evidence type="ECO:0000313" key="2">
    <source>
        <dbReference type="Proteomes" id="UP001560267"/>
    </source>
</evidence>
<name>A0ABV3Y5X8_9ACTN</name>
<protein>
    <submittedName>
        <fullName evidence="1">Uncharacterized protein</fullName>
    </submittedName>
</protein>
<evidence type="ECO:0000313" key="1">
    <source>
        <dbReference type="EMBL" id="MEX6430982.1"/>
    </source>
</evidence>
<accession>A0ABV3Y5X8</accession>
<dbReference type="RefSeq" id="WP_276977587.1">
    <property type="nucleotide sequence ID" value="NZ_JBFSHR010000153.1"/>
</dbReference>
<gene>
    <name evidence="1" type="ORF">AB6A68_14290</name>
</gene>
<reference evidence="1 2" key="1">
    <citation type="submission" date="2024-07" db="EMBL/GenBank/DDBJ databases">
        <title>Draft Genome Sequence of Ferrimicrobium acidiphilum Strain YE2023, Isolated from a Pulp of Bioleach Reactor.</title>
        <authorList>
            <person name="Elkina Y.A."/>
            <person name="Bulaeva A.G."/>
            <person name="Beletsky A.V."/>
            <person name="Mardanov A.V."/>
        </authorList>
    </citation>
    <scope>NUCLEOTIDE SEQUENCE [LARGE SCALE GENOMIC DNA]</scope>
    <source>
        <strain evidence="1 2">YE2023</strain>
    </source>
</reference>
<dbReference type="Proteomes" id="UP001560267">
    <property type="component" value="Unassembled WGS sequence"/>
</dbReference>